<dbReference type="SUPFAM" id="SSF54975">
    <property type="entry name" value="Acylphosphatase/BLUF domain-like"/>
    <property type="match status" value="1"/>
</dbReference>
<dbReference type="RefSeq" id="WP_013251436.1">
    <property type="nucleotide sequence ID" value="NC_014363.1"/>
</dbReference>
<dbReference type="Proteomes" id="UP000000333">
    <property type="component" value="Chromosome"/>
</dbReference>
<gene>
    <name evidence="8" type="ordered locus">Olsu_0569</name>
</gene>
<comment type="catalytic activity">
    <reaction evidence="4 5">
        <text>an acyl phosphate + H2O = a carboxylate + phosphate + H(+)</text>
        <dbReference type="Rhea" id="RHEA:14965"/>
        <dbReference type="ChEBI" id="CHEBI:15377"/>
        <dbReference type="ChEBI" id="CHEBI:15378"/>
        <dbReference type="ChEBI" id="CHEBI:29067"/>
        <dbReference type="ChEBI" id="CHEBI:43474"/>
        <dbReference type="ChEBI" id="CHEBI:59918"/>
        <dbReference type="EC" id="3.6.1.7"/>
    </reaction>
</comment>
<evidence type="ECO:0000259" key="7">
    <source>
        <dbReference type="PROSITE" id="PS51160"/>
    </source>
</evidence>
<dbReference type="EMBL" id="CP002106">
    <property type="protein sequence ID" value="ADK67684.1"/>
    <property type="molecule type" value="Genomic_DNA"/>
</dbReference>
<dbReference type="KEGG" id="ols:Olsu_0569"/>
<dbReference type="eggNOG" id="COG1254">
    <property type="taxonomic scope" value="Bacteria"/>
</dbReference>
<dbReference type="PRINTS" id="PR00112">
    <property type="entry name" value="ACYLPHPHTASE"/>
</dbReference>
<dbReference type="OrthoDB" id="3182027at2"/>
<comment type="similarity">
    <text evidence="1 6">Belongs to the acylphosphatase family.</text>
</comment>
<dbReference type="STRING" id="633147.Olsu_0569"/>
<dbReference type="InterPro" id="IPR036046">
    <property type="entry name" value="Acylphosphatase-like_dom_sf"/>
</dbReference>
<evidence type="ECO:0000256" key="2">
    <source>
        <dbReference type="ARBA" id="ARBA00012150"/>
    </source>
</evidence>
<evidence type="ECO:0000256" key="4">
    <source>
        <dbReference type="ARBA" id="ARBA00047645"/>
    </source>
</evidence>
<evidence type="ECO:0000256" key="6">
    <source>
        <dbReference type="RuleBase" id="RU004168"/>
    </source>
</evidence>
<sequence>MSETDGGLRRIGLRFVGEVQGVGFRWTSRRVAEGTGVTGWVRNESDGSVQMEIQGTDEQIAAFFGDFSAAYRRYPISYTIDARQELAVNPRERSFSVRFY</sequence>
<dbReference type="EC" id="3.6.1.7" evidence="2 5"/>
<dbReference type="PROSITE" id="PS00151">
    <property type="entry name" value="ACYLPHOSPHATASE_2"/>
    <property type="match status" value="1"/>
</dbReference>
<dbReference type="InterPro" id="IPR020456">
    <property type="entry name" value="Acylphosphatase"/>
</dbReference>
<dbReference type="HOGENOM" id="CLU_141932_2_0_11"/>
<dbReference type="InterPro" id="IPR017968">
    <property type="entry name" value="Acylphosphatase_CS"/>
</dbReference>
<dbReference type="GO" id="GO:0003998">
    <property type="term" value="F:acylphosphatase activity"/>
    <property type="evidence" value="ECO:0007669"/>
    <property type="project" value="UniProtKB-EC"/>
</dbReference>
<dbReference type="InterPro" id="IPR001792">
    <property type="entry name" value="Acylphosphatase-like_dom"/>
</dbReference>
<proteinExistence type="inferred from homology"/>
<keyword evidence="5" id="KW-0378">Hydrolase</keyword>
<name>E1QZ70_OLSUV</name>
<protein>
    <recommendedName>
        <fullName evidence="3 5">acylphosphatase</fullName>
        <ecNumber evidence="2 5">3.6.1.7</ecNumber>
    </recommendedName>
</protein>
<organism evidence="8 9">
    <name type="scientific">Olsenella uli (strain ATCC 49627 / DSM 7084 / CCUG 31166 / CIP 109912 / JCM 12494 / LMG 11480 / NCIMB 702895 / VPI D76D-27C)</name>
    <name type="common">Lactobacillus uli</name>
    <dbReference type="NCBI Taxonomy" id="633147"/>
    <lineage>
        <taxon>Bacteria</taxon>
        <taxon>Bacillati</taxon>
        <taxon>Actinomycetota</taxon>
        <taxon>Coriobacteriia</taxon>
        <taxon>Coriobacteriales</taxon>
        <taxon>Atopobiaceae</taxon>
        <taxon>Olsenella</taxon>
    </lineage>
</organism>
<feature type="active site" evidence="5">
    <location>
        <position position="43"/>
    </location>
</feature>
<feature type="domain" description="Acylphosphatase-like" evidence="7">
    <location>
        <begin position="10"/>
        <end position="99"/>
    </location>
</feature>
<dbReference type="PROSITE" id="PS51160">
    <property type="entry name" value="ACYLPHOSPHATASE_3"/>
    <property type="match status" value="1"/>
</dbReference>
<evidence type="ECO:0000256" key="1">
    <source>
        <dbReference type="ARBA" id="ARBA00005614"/>
    </source>
</evidence>
<dbReference type="Pfam" id="PF00708">
    <property type="entry name" value="Acylphosphatase"/>
    <property type="match status" value="1"/>
</dbReference>
<evidence type="ECO:0000313" key="9">
    <source>
        <dbReference type="Proteomes" id="UP000000333"/>
    </source>
</evidence>
<accession>E1QZ70</accession>
<dbReference type="Gene3D" id="3.30.70.100">
    <property type="match status" value="1"/>
</dbReference>
<evidence type="ECO:0000256" key="5">
    <source>
        <dbReference type="PROSITE-ProRule" id="PRU00520"/>
    </source>
</evidence>
<dbReference type="AlphaFoldDB" id="E1QZ70"/>
<feature type="active site" evidence="5">
    <location>
        <position position="25"/>
    </location>
</feature>
<dbReference type="PATRIC" id="fig|633147.7.peg.983"/>
<dbReference type="GeneID" id="78511997"/>
<keyword evidence="9" id="KW-1185">Reference proteome</keyword>
<evidence type="ECO:0000256" key="3">
    <source>
        <dbReference type="ARBA" id="ARBA00015991"/>
    </source>
</evidence>
<dbReference type="PANTHER" id="PTHR47268">
    <property type="entry name" value="ACYLPHOSPHATASE"/>
    <property type="match status" value="1"/>
</dbReference>
<dbReference type="PANTHER" id="PTHR47268:SF4">
    <property type="entry name" value="ACYLPHOSPHATASE"/>
    <property type="match status" value="1"/>
</dbReference>
<reference evidence="8 9" key="1">
    <citation type="journal article" date="2010" name="Stand. Genomic Sci.">
        <title>Complete genome sequence of Olsenella uli type strain (VPI D76D-27C).</title>
        <authorList>
            <person name="Goker M."/>
            <person name="Held B."/>
            <person name="Lucas S."/>
            <person name="Nolan M."/>
            <person name="Yasawong M."/>
            <person name="Glavina Del Rio T."/>
            <person name="Tice H."/>
            <person name="Cheng J.F."/>
            <person name="Bruce D."/>
            <person name="Detter J.C."/>
            <person name="Tapia R."/>
            <person name="Han C."/>
            <person name="Goodwin L."/>
            <person name="Pitluck S."/>
            <person name="Liolios K."/>
            <person name="Ivanova N."/>
            <person name="Mavromatis K."/>
            <person name="Mikhailova N."/>
            <person name="Pati A."/>
            <person name="Chen A."/>
            <person name="Palaniappan K."/>
            <person name="Land M."/>
            <person name="Hauser L."/>
            <person name="Chang Y.J."/>
            <person name="Jeffries C.D."/>
            <person name="Rohde M."/>
            <person name="Sikorski J."/>
            <person name="Pukall R."/>
            <person name="Woyke T."/>
            <person name="Bristow J."/>
            <person name="Eisen J.A."/>
            <person name="Markowitz V."/>
            <person name="Hugenholtz P."/>
            <person name="Kyrpides N.C."/>
            <person name="Klenk H.P."/>
            <person name="Lapidus A."/>
        </authorList>
    </citation>
    <scope>NUCLEOTIDE SEQUENCE [LARGE SCALE GENOMIC DNA]</scope>
    <source>
        <strain evidence="9">ATCC 49627 / DSM 7084 / CIP 109912 / JCM 12494 / NCIMB 702895 / VPI D76D-27C</strain>
    </source>
</reference>
<evidence type="ECO:0000313" key="8">
    <source>
        <dbReference type="EMBL" id="ADK67684.1"/>
    </source>
</evidence>